<dbReference type="GO" id="GO:0006040">
    <property type="term" value="P:amino sugar metabolic process"/>
    <property type="evidence" value="ECO:0007669"/>
    <property type="project" value="InterPro"/>
</dbReference>
<proteinExistence type="predicted"/>
<name>A0A1G2HGV8_9BACT</name>
<dbReference type="Gene3D" id="3.30.420.40">
    <property type="match status" value="4"/>
</dbReference>
<accession>A0A1G2HGV8</accession>
<dbReference type="PANTHER" id="PTHR30605">
    <property type="entry name" value="ANHYDRO-N-ACETYLMURAMIC ACID KINASE"/>
    <property type="match status" value="1"/>
</dbReference>
<feature type="non-terminal residue" evidence="1">
    <location>
        <position position="1"/>
    </location>
</feature>
<dbReference type="InterPro" id="IPR005338">
    <property type="entry name" value="Anhydro_N_Ac-Mur_kinase"/>
</dbReference>
<reference evidence="1 2" key="1">
    <citation type="journal article" date="2016" name="Nat. Commun.">
        <title>Thousands of microbial genomes shed light on interconnected biogeochemical processes in an aquifer system.</title>
        <authorList>
            <person name="Anantharaman K."/>
            <person name="Brown C.T."/>
            <person name="Hug L.A."/>
            <person name="Sharon I."/>
            <person name="Castelle C.J."/>
            <person name="Probst A.J."/>
            <person name="Thomas B.C."/>
            <person name="Singh A."/>
            <person name="Wilkins M.J."/>
            <person name="Karaoz U."/>
            <person name="Brodie E.L."/>
            <person name="Williams K.H."/>
            <person name="Hubbard S.S."/>
            <person name="Banfield J.F."/>
        </authorList>
    </citation>
    <scope>NUCLEOTIDE SEQUENCE [LARGE SCALE GENOMIC DNA]</scope>
</reference>
<dbReference type="AlphaFoldDB" id="A0A1G2HGV8"/>
<dbReference type="PANTHER" id="PTHR30605:SF0">
    <property type="entry name" value="ANHYDRO-N-ACETYLMURAMIC ACID KINASE"/>
    <property type="match status" value="1"/>
</dbReference>
<dbReference type="EMBL" id="MHOJ01000037">
    <property type="protein sequence ID" value="OGZ61726.1"/>
    <property type="molecule type" value="Genomic_DNA"/>
</dbReference>
<organism evidence="1 2">
    <name type="scientific">Candidatus Spechtbacteria bacterium RIFCSPLOWO2_02_FULL_38_8</name>
    <dbReference type="NCBI Taxonomy" id="1802164"/>
    <lineage>
        <taxon>Bacteria</taxon>
        <taxon>Candidatus Spechtiibacteriota</taxon>
    </lineage>
</organism>
<dbReference type="Pfam" id="PF03702">
    <property type="entry name" value="AnmK"/>
    <property type="match status" value="2"/>
</dbReference>
<dbReference type="GO" id="GO:0005524">
    <property type="term" value="F:ATP binding"/>
    <property type="evidence" value="ECO:0007669"/>
    <property type="project" value="InterPro"/>
</dbReference>
<dbReference type="InterPro" id="IPR043129">
    <property type="entry name" value="ATPase_NBD"/>
</dbReference>
<comment type="caution">
    <text evidence="1">The sequence shown here is derived from an EMBL/GenBank/DDBJ whole genome shotgun (WGS) entry which is preliminary data.</text>
</comment>
<protein>
    <recommendedName>
        <fullName evidence="3">Anhydro-N-acetylmuramic acid kinase</fullName>
    </recommendedName>
</protein>
<evidence type="ECO:0000313" key="2">
    <source>
        <dbReference type="Proteomes" id="UP000178509"/>
    </source>
</evidence>
<dbReference type="Proteomes" id="UP000178509">
    <property type="component" value="Unassembled WGS sequence"/>
</dbReference>
<dbReference type="GO" id="GO:0009254">
    <property type="term" value="P:peptidoglycan turnover"/>
    <property type="evidence" value="ECO:0007669"/>
    <property type="project" value="InterPro"/>
</dbReference>
<evidence type="ECO:0008006" key="3">
    <source>
        <dbReference type="Google" id="ProtNLM"/>
    </source>
</evidence>
<gene>
    <name evidence="1" type="ORF">A3H51_02325</name>
</gene>
<dbReference type="STRING" id="1802164.A3H51_02325"/>
<sequence>EPNHTHPFTLQIGDPNIIAAKTNITTVADFRRRDLALGGQAAPLAPAFHAYLFGRKTQDQWILNIGGIANITYLSSDIKKPVIGFDTGPGNTLLDCWHEKHRQTPMDFKGQWARTGKVNEALLNACLNDPYFQASFPKSTGRDYFNLHWLQEKINDVAPEDVQATLTELTAKSIFLSVCADLSACGDPAGNAPHRAREYTALDGEAHSRHLLGRQCVDRQNTLWICGGGFYNDFLIERLRFYARDFDIKSTADAGIDPEWMEAVAFAWLAKQTIEKKPGNCPSVTGAAKEAILGAVYAS</sequence>
<dbReference type="SUPFAM" id="SSF53067">
    <property type="entry name" value="Actin-like ATPase domain"/>
    <property type="match status" value="1"/>
</dbReference>
<evidence type="ECO:0000313" key="1">
    <source>
        <dbReference type="EMBL" id="OGZ61726.1"/>
    </source>
</evidence>
<dbReference type="GO" id="GO:0016773">
    <property type="term" value="F:phosphotransferase activity, alcohol group as acceptor"/>
    <property type="evidence" value="ECO:0007669"/>
    <property type="project" value="InterPro"/>
</dbReference>